<evidence type="ECO:0000313" key="1">
    <source>
        <dbReference type="EMBL" id="JAH91267.1"/>
    </source>
</evidence>
<sequence>MIHFANRLFYMWDYNKVLCADSGGDPVHKIMFLTSYNCQKKLYNSRYLNVPLVEFENLFCRGHLNKRYHDNSCCFQLIHNNVHVKQMSL</sequence>
<reference evidence="1" key="1">
    <citation type="submission" date="2014-11" db="EMBL/GenBank/DDBJ databases">
        <authorList>
            <person name="Amaro Gonzalez C."/>
        </authorList>
    </citation>
    <scope>NUCLEOTIDE SEQUENCE</scope>
</reference>
<reference evidence="1" key="2">
    <citation type="journal article" date="2015" name="Fish Shellfish Immunol.">
        <title>Early steps in the European eel (Anguilla anguilla)-Vibrio vulnificus interaction in the gills: Role of the RtxA13 toxin.</title>
        <authorList>
            <person name="Callol A."/>
            <person name="Pajuelo D."/>
            <person name="Ebbesson L."/>
            <person name="Teles M."/>
            <person name="MacKenzie S."/>
            <person name="Amaro C."/>
        </authorList>
    </citation>
    <scope>NUCLEOTIDE SEQUENCE</scope>
</reference>
<organism evidence="1">
    <name type="scientific">Anguilla anguilla</name>
    <name type="common">European freshwater eel</name>
    <name type="synonym">Muraena anguilla</name>
    <dbReference type="NCBI Taxonomy" id="7936"/>
    <lineage>
        <taxon>Eukaryota</taxon>
        <taxon>Metazoa</taxon>
        <taxon>Chordata</taxon>
        <taxon>Craniata</taxon>
        <taxon>Vertebrata</taxon>
        <taxon>Euteleostomi</taxon>
        <taxon>Actinopterygii</taxon>
        <taxon>Neopterygii</taxon>
        <taxon>Teleostei</taxon>
        <taxon>Anguilliformes</taxon>
        <taxon>Anguillidae</taxon>
        <taxon>Anguilla</taxon>
    </lineage>
</organism>
<name>A0A0E9WLQ8_ANGAN</name>
<proteinExistence type="predicted"/>
<dbReference type="EMBL" id="GBXM01017310">
    <property type="protein sequence ID" value="JAH91267.1"/>
    <property type="molecule type" value="Transcribed_RNA"/>
</dbReference>
<dbReference type="AlphaFoldDB" id="A0A0E9WLQ8"/>
<protein>
    <submittedName>
        <fullName evidence="1">Uncharacterized protein</fullName>
    </submittedName>
</protein>
<accession>A0A0E9WLQ8</accession>